<keyword evidence="2 6" id="KW-0378">Hydrolase</keyword>
<dbReference type="GO" id="GO:0003677">
    <property type="term" value="F:DNA binding"/>
    <property type="evidence" value="ECO:0007669"/>
    <property type="project" value="InterPro"/>
</dbReference>
<sequence>MATSRINKPDTSADHELRNCIDTKQSFVMIAGAGSGKTTSLIKGLDYIRSRYGNQLRAKRQKIACVTYTTNAVDEIIGDVQGDSLFHVSTIHSFLWEIISPFQKDIKDWVKQRVREKIAKIQQAIQEYGPRVQQKTKDKDQAEFLRLEEVSRLIDSVNNFRYETGADYTKGIIGHADILRMVPELIQGKTLLKKIVIQKFPFLLIDESQDTAPNVVECFLSVDAQKQSDFCLGFFGDPMQKIYLTGIGKIPDRDNWKTIVKPENFRCASAVLELINLIRKPADQIEQTGGKMENVGGMLTPVVGSARLFILPANEERSTNVEKVRNFIAREEQDPAWRDDSGSDLKILVLEHRMAAKRLGFEQLHAAFKDGTPESIGSGFSEGNSWALSLFQKYILPLIEAQSIGKQSNVMTLLRAFSPILEKEYLQKHKISAEDLKVLDQTIKELVALFADPNISVAQILDLIETRRLAVLDERIAAKLRDEPLLIENAEAISRVLEKYFQCSVNQLLGYDKYIREESVYSTQHDVKGSEFKRVIVILDDEEGKRSTLYSYEKLLGLKPLSDTDTENISEGTESVLDRTRRLFYVCCSRAQKDLAVIWFVQDVDEALAVLKDSIFSDDQIIMEHKLG</sequence>
<dbReference type="SUPFAM" id="SSF52540">
    <property type="entry name" value="P-loop containing nucleoside triphosphate hydrolases"/>
    <property type="match status" value="1"/>
</dbReference>
<keyword evidence="4 6" id="KW-0067">ATP-binding</keyword>
<dbReference type="OrthoDB" id="9765670at2"/>
<evidence type="ECO:0000256" key="6">
    <source>
        <dbReference type="PROSITE-ProRule" id="PRU00560"/>
    </source>
</evidence>
<proteinExistence type="predicted"/>
<protein>
    <recommendedName>
        <fullName evidence="5">DNA 3'-5' helicase II</fullName>
    </recommendedName>
</protein>
<evidence type="ECO:0000256" key="4">
    <source>
        <dbReference type="ARBA" id="ARBA00022840"/>
    </source>
</evidence>
<feature type="binding site" evidence="6">
    <location>
        <begin position="31"/>
        <end position="38"/>
    </location>
    <ligand>
        <name>ATP</name>
        <dbReference type="ChEBI" id="CHEBI:30616"/>
    </ligand>
</feature>
<organism evidence="8 9">
    <name type="scientific">Chitinophaga pinensis (strain ATCC 43595 / DSM 2588 / LMG 13176 / NBRC 15968 / NCIMB 11800 / UQM 2034)</name>
    <dbReference type="NCBI Taxonomy" id="485918"/>
    <lineage>
        <taxon>Bacteria</taxon>
        <taxon>Pseudomonadati</taxon>
        <taxon>Bacteroidota</taxon>
        <taxon>Chitinophagia</taxon>
        <taxon>Chitinophagales</taxon>
        <taxon>Chitinophagaceae</taxon>
        <taxon>Chitinophaga</taxon>
    </lineage>
</organism>
<dbReference type="GO" id="GO:0043138">
    <property type="term" value="F:3'-5' DNA helicase activity"/>
    <property type="evidence" value="ECO:0007669"/>
    <property type="project" value="TreeGrafter"/>
</dbReference>
<dbReference type="InterPro" id="IPR014016">
    <property type="entry name" value="UvrD-like_ATP-bd"/>
</dbReference>
<dbReference type="GO" id="GO:0005524">
    <property type="term" value="F:ATP binding"/>
    <property type="evidence" value="ECO:0007669"/>
    <property type="project" value="UniProtKB-UniRule"/>
</dbReference>
<evidence type="ECO:0000256" key="5">
    <source>
        <dbReference type="ARBA" id="ARBA00034923"/>
    </source>
</evidence>
<keyword evidence="1 6" id="KW-0547">Nucleotide-binding</keyword>
<dbReference type="Pfam" id="PF00580">
    <property type="entry name" value="UvrD-helicase"/>
    <property type="match status" value="1"/>
</dbReference>
<dbReference type="GO" id="GO:0016787">
    <property type="term" value="F:hydrolase activity"/>
    <property type="evidence" value="ECO:0007669"/>
    <property type="project" value="UniProtKB-UniRule"/>
</dbReference>
<evidence type="ECO:0000256" key="3">
    <source>
        <dbReference type="ARBA" id="ARBA00022806"/>
    </source>
</evidence>
<dbReference type="InterPro" id="IPR027417">
    <property type="entry name" value="P-loop_NTPase"/>
</dbReference>
<dbReference type="RefSeq" id="WP_012791844.1">
    <property type="nucleotide sequence ID" value="NC_013132.1"/>
</dbReference>
<dbReference type="PANTHER" id="PTHR11070">
    <property type="entry name" value="UVRD / RECB / PCRA DNA HELICASE FAMILY MEMBER"/>
    <property type="match status" value="1"/>
</dbReference>
<reference evidence="8 9" key="2">
    <citation type="journal article" date="2010" name="Stand. Genomic Sci.">
        <title>Complete genome sequence of Chitinophaga pinensis type strain (UQM 2034).</title>
        <authorList>
            <person name="Glavina Del Rio T."/>
            <person name="Abt B."/>
            <person name="Spring S."/>
            <person name="Lapidus A."/>
            <person name="Nolan M."/>
            <person name="Tice H."/>
            <person name="Copeland A."/>
            <person name="Cheng J.F."/>
            <person name="Chen F."/>
            <person name="Bruce D."/>
            <person name="Goodwin L."/>
            <person name="Pitluck S."/>
            <person name="Ivanova N."/>
            <person name="Mavromatis K."/>
            <person name="Mikhailova N."/>
            <person name="Pati A."/>
            <person name="Chen A."/>
            <person name="Palaniappan K."/>
            <person name="Land M."/>
            <person name="Hauser L."/>
            <person name="Chang Y.J."/>
            <person name="Jeffries C.D."/>
            <person name="Chain P."/>
            <person name="Saunders E."/>
            <person name="Detter J.C."/>
            <person name="Brettin T."/>
            <person name="Rohde M."/>
            <person name="Goker M."/>
            <person name="Bristow J."/>
            <person name="Eisen J.A."/>
            <person name="Markowitz V."/>
            <person name="Hugenholtz P."/>
            <person name="Kyrpides N.C."/>
            <person name="Klenk H.P."/>
            <person name="Lucas S."/>
        </authorList>
    </citation>
    <scope>NUCLEOTIDE SEQUENCE [LARGE SCALE GENOMIC DNA]</scope>
    <source>
        <strain evidence="9">ATCC 43595 / DSM 2588 / LMG 13176 / NBRC 15968 / NCIMB 11800 / UQM 2034</strain>
    </source>
</reference>
<keyword evidence="3 6" id="KW-0347">Helicase</keyword>
<dbReference type="PROSITE" id="PS51198">
    <property type="entry name" value="UVRD_HELICASE_ATP_BIND"/>
    <property type="match status" value="1"/>
</dbReference>
<dbReference type="EMBL" id="CP001699">
    <property type="protein sequence ID" value="ACU61676.1"/>
    <property type="molecule type" value="Genomic_DNA"/>
</dbReference>
<feature type="domain" description="UvrD-like helicase ATP-binding" evidence="7">
    <location>
        <begin position="10"/>
        <end position="281"/>
    </location>
</feature>
<dbReference type="Proteomes" id="UP000002215">
    <property type="component" value="Chromosome"/>
</dbReference>
<evidence type="ECO:0000256" key="2">
    <source>
        <dbReference type="ARBA" id="ARBA00022801"/>
    </source>
</evidence>
<evidence type="ECO:0000313" key="8">
    <source>
        <dbReference type="EMBL" id="ACU61676.1"/>
    </source>
</evidence>
<evidence type="ECO:0000256" key="1">
    <source>
        <dbReference type="ARBA" id="ARBA00022741"/>
    </source>
</evidence>
<evidence type="ECO:0000259" key="7">
    <source>
        <dbReference type="PROSITE" id="PS51198"/>
    </source>
</evidence>
<reference evidence="9" key="1">
    <citation type="submission" date="2009-08" db="EMBL/GenBank/DDBJ databases">
        <title>The complete genome of Chitinophaga pinensis DSM 2588.</title>
        <authorList>
            <consortium name="US DOE Joint Genome Institute (JGI-PGF)"/>
            <person name="Lucas S."/>
            <person name="Copeland A."/>
            <person name="Lapidus A."/>
            <person name="Glavina del Rio T."/>
            <person name="Dalin E."/>
            <person name="Tice H."/>
            <person name="Bruce D."/>
            <person name="Goodwin L."/>
            <person name="Pitluck S."/>
            <person name="Kyrpides N."/>
            <person name="Mavromatis K."/>
            <person name="Ivanova N."/>
            <person name="Mikhailova N."/>
            <person name="Sims D."/>
            <person name="Meinche L."/>
            <person name="Brettin T."/>
            <person name="Detter J.C."/>
            <person name="Han C."/>
            <person name="Larimer F."/>
            <person name="Land M."/>
            <person name="Hauser L."/>
            <person name="Markowitz V."/>
            <person name="Cheng J.-F."/>
            <person name="Hugenholtz P."/>
            <person name="Woyke T."/>
            <person name="Wu D."/>
            <person name="Spring S."/>
            <person name="Klenk H.-P."/>
            <person name="Eisen J.A."/>
        </authorList>
    </citation>
    <scope>NUCLEOTIDE SEQUENCE [LARGE SCALE GENOMIC DNA]</scope>
    <source>
        <strain evidence="9">ATCC 43595 / DSM 2588 / LMG 13176 / NBRC 15968 / NCIMB 11800 / UQM 2034</strain>
    </source>
</reference>
<dbReference type="Gene3D" id="3.40.50.300">
    <property type="entry name" value="P-loop containing nucleotide triphosphate hydrolases"/>
    <property type="match status" value="2"/>
</dbReference>
<gene>
    <name evidence="8" type="ordered locus">Cpin_4220</name>
</gene>
<dbReference type="AlphaFoldDB" id="A0A979G6M4"/>
<dbReference type="InterPro" id="IPR000212">
    <property type="entry name" value="DNA_helicase_UvrD/REP"/>
</dbReference>
<dbReference type="KEGG" id="cpi:Cpin_4220"/>
<dbReference type="GO" id="GO:0000725">
    <property type="term" value="P:recombinational repair"/>
    <property type="evidence" value="ECO:0007669"/>
    <property type="project" value="TreeGrafter"/>
</dbReference>
<name>A0A979G6M4_CHIPD</name>
<evidence type="ECO:0000313" key="9">
    <source>
        <dbReference type="Proteomes" id="UP000002215"/>
    </source>
</evidence>
<accession>A0A979G6M4</accession>
<dbReference type="PANTHER" id="PTHR11070:SF2">
    <property type="entry name" value="ATP-DEPENDENT DNA HELICASE SRS2"/>
    <property type="match status" value="1"/>
</dbReference>